<feature type="domain" description="Phorbol-ester/DAG-type" evidence="13">
    <location>
        <begin position="393"/>
        <end position="440"/>
    </location>
</feature>
<dbReference type="GO" id="GO:0005737">
    <property type="term" value="C:cytoplasm"/>
    <property type="evidence" value="ECO:0007669"/>
    <property type="project" value="UniProtKB-SubCell"/>
</dbReference>
<accession>A0A5C6N1B3</accession>
<dbReference type="Gene3D" id="1.20.900.10">
    <property type="entry name" value="Dbl homology (DH) domain"/>
    <property type="match status" value="2"/>
</dbReference>
<feature type="compositionally biased region" description="Low complexity" evidence="10">
    <location>
        <begin position="470"/>
        <end position="479"/>
    </location>
</feature>
<feature type="region of interest" description="Disordered" evidence="10">
    <location>
        <begin position="470"/>
        <end position="495"/>
    </location>
</feature>
<dbReference type="InterPro" id="IPR002219">
    <property type="entry name" value="PKC_DAG/PE"/>
</dbReference>
<evidence type="ECO:0000259" key="11">
    <source>
        <dbReference type="PROSITE" id="PS50003"/>
    </source>
</evidence>
<dbReference type="InterPro" id="IPR051632">
    <property type="entry name" value="Rho_GEF"/>
</dbReference>
<feature type="compositionally biased region" description="Low complexity" evidence="10">
    <location>
        <begin position="262"/>
        <end position="275"/>
    </location>
</feature>
<dbReference type="CDD" id="cd00160">
    <property type="entry name" value="RhoGEF"/>
    <property type="match status" value="1"/>
</dbReference>
<dbReference type="SUPFAM" id="SSF50729">
    <property type="entry name" value="PH domain-like"/>
    <property type="match status" value="1"/>
</dbReference>
<feature type="compositionally biased region" description="Low complexity" evidence="10">
    <location>
        <begin position="146"/>
        <end position="160"/>
    </location>
</feature>
<dbReference type="PROSITE" id="PS50081">
    <property type="entry name" value="ZF_DAG_PE_2"/>
    <property type="match status" value="1"/>
</dbReference>
<evidence type="ECO:0000256" key="2">
    <source>
        <dbReference type="ARBA" id="ARBA00022490"/>
    </source>
</evidence>
<dbReference type="GO" id="GO:0005085">
    <property type="term" value="F:guanyl-nucleotide exchange factor activity"/>
    <property type="evidence" value="ECO:0007669"/>
    <property type="project" value="UniProtKB-KW"/>
</dbReference>
<evidence type="ECO:0000256" key="3">
    <source>
        <dbReference type="ARBA" id="ARBA00022553"/>
    </source>
</evidence>
<gene>
    <name evidence="14" type="ORF">D4764_05G0002010</name>
</gene>
<evidence type="ECO:0000256" key="1">
    <source>
        <dbReference type="ARBA" id="ARBA00004496"/>
    </source>
</evidence>
<organism evidence="14 15">
    <name type="scientific">Takifugu flavidus</name>
    <name type="common">sansaifugu</name>
    <dbReference type="NCBI Taxonomy" id="433684"/>
    <lineage>
        <taxon>Eukaryota</taxon>
        <taxon>Metazoa</taxon>
        <taxon>Chordata</taxon>
        <taxon>Craniata</taxon>
        <taxon>Vertebrata</taxon>
        <taxon>Euteleostomi</taxon>
        <taxon>Actinopterygii</taxon>
        <taxon>Neopterygii</taxon>
        <taxon>Teleostei</taxon>
        <taxon>Neoteleostei</taxon>
        <taxon>Acanthomorphata</taxon>
        <taxon>Eupercaria</taxon>
        <taxon>Tetraodontiformes</taxon>
        <taxon>Tetradontoidea</taxon>
        <taxon>Tetraodontidae</taxon>
        <taxon>Takifugu</taxon>
    </lineage>
</organism>
<dbReference type="GO" id="GO:0008270">
    <property type="term" value="F:zinc ion binding"/>
    <property type="evidence" value="ECO:0007669"/>
    <property type="project" value="UniProtKB-KW"/>
</dbReference>
<dbReference type="Proteomes" id="UP000324091">
    <property type="component" value="Chromosome 5"/>
</dbReference>
<dbReference type="InterPro" id="IPR041020">
    <property type="entry name" value="PH_16"/>
</dbReference>
<name>A0A5C6N1B3_9TELE</name>
<feature type="compositionally biased region" description="Basic and acidic residues" evidence="10">
    <location>
        <begin position="377"/>
        <end position="388"/>
    </location>
</feature>
<keyword evidence="15" id="KW-1185">Reference proteome</keyword>
<evidence type="ECO:0000259" key="12">
    <source>
        <dbReference type="PROSITE" id="PS50010"/>
    </source>
</evidence>
<feature type="region of interest" description="Disordered" evidence="10">
    <location>
        <begin position="976"/>
        <end position="1026"/>
    </location>
</feature>
<evidence type="ECO:0000256" key="8">
    <source>
        <dbReference type="ARBA" id="ARBA00023054"/>
    </source>
</evidence>
<feature type="compositionally biased region" description="Low complexity" evidence="10">
    <location>
        <begin position="978"/>
        <end position="987"/>
    </location>
</feature>
<reference evidence="14 15" key="1">
    <citation type="submission" date="2019-04" db="EMBL/GenBank/DDBJ databases">
        <title>Chromosome genome assembly for Takifugu flavidus.</title>
        <authorList>
            <person name="Xiao S."/>
        </authorList>
    </citation>
    <scope>NUCLEOTIDE SEQUENCE [LARGE SCALE GENOMIC DNA]</scope>
    <source>
        <strain evidence="14">HTHZ2018</strain>
        <tissue evidence="14">Muscle</tissue>
    </source>
</reference>
<dbReference type="FunFam" id="2.30.29.30:FF:000021">
    <property type="entry name" value="Rho guanine nucleotide exchange factor 2"/>
    <property type="match status" value="1"/>
</dbReference>
<dbReference type="SUPFAM" id="SSF57889">
    <property type="entry name" value="Cysteine-rich domain"/>
    <property type="match status" value="1"/>
</dbReference>
<feature type="coiled-coil region" evidence="9">
    <location>
        <begin position="722"/>
        <end position="749"/>
    </location>
</feature>
<dbReference type="SMART" id="SM00233">
    <property type="entry name" value="PH"/>
    <property type="match status" value="1"/>
</dbReference>
<comment type="subcellular location">
    <subcellularLocation>
        <location evidence="1">Cytoplasm</location>
    </subcellularLocation>
</comment>
<feature type="region of interest" description="Disordered" evidence="10">
    <location>
        <begin position="1"/>
        <end position="44"/>
    </location>
</feature>
<dbReference type="Pfam" id="PF00130">
    <property type="entry name" value="C1_1"/>
    <property type="match status" value="1"/>
</dbReference>
<dbReference type="InterPro" id="IPR001849">
    <property type="entry name" value="PH_domain"/>
</dbReference>
<keyword evidence="7" id="KW-0862">Zinc</keyword>
<feature type="compositionally biased region" description="Polar residues" evidence="10">
    <location>
        <begin position="1346"/>
        <end position="1358"/>
    </location>
</feature>
<evidence type="ECO:0000313" key="15">
    <source>
        <dbReference type="Proteomes" id="UP000324091"/>
    </source>
</evidence>
<protein>
    <submittedName>
        <fullName evidence="14">Rho guanine nucleotide exchange factor 28 190 kDa guanine nucleotide exchange factor</fullName>
    </submittedName>
</protein>
<feature type="region of interest" description="Disordered" evidence="10">
    <location>
        <begin position="1320"/>
        <end position="1363"/>
    </location>
</feature>
<feature type="compositionally biased region" description="Polar residues" evidence="10">
    <location>
        <begin position="1"/>
        <end position="13"/>
    </location>
</feature>
<dbReference type="InterPro" id="IPR037819">
    <property type="entry name" value="ARHGEF28_PH"/>
</dbReference>
<dbReference type="InterPro" id="IPR035899">
    <property type="entry name" value="DBL_dom_sf"/>
</dbReference>
<feature type="domain" description="PH" evidence="11">
    <location>
        <begin position="764"/>
        <end position="866"/>
    </location>
</feature>
<feature type="compositionally biased region" description="Low complexity" evidence="10">
    <location>
        <begin position="1011"/>
        <end position="1026"/>
    </location>
</feature>
<sequence length="1417" mass="159127">MDSDSDSPFNYSWPSFPKMRMQRKTGKKEKKLSVRESQASSPTLAAAARLAAMIHGKDRMYSNNMKGNPVAVSDTKYHSPGEEETSPLPIGGNSRWDCFFMSSPESRTCSQKRHPSSPHSDKKGIHSPSQESRRGPFPRVGPPSPFSSSTSFPSSPLASPYRLFEGAQRHQTSSGVPVSPALPGRGCSFTEASRGLSPSLECDSEEEDMLGHTYPCSSLKQSSVFQSSSGEERDTSPELNRTLSDSTHQSTQKPEEVEVRLRSYSYSSPKAKPSRPQLNRDVTISDLTEEQRAFSLNETPREKRLLGFRKRAQSAEEENTTSLQHITLTEFLKEIEDEEWDKYIIPSKVESEKYKVSRTFSFLKSRMSSTRNKTKVKTKEIKEGKERSSNTNGHQFVPVSPSGPTLCVACDKSVSGKELLQCSICSLHAHKSCRESVGACGKKPLERNALLMKSKTLSLPQTYKESSTASIFSPCSSSSLPPMTRDKKETALPLSKSLSISTDSRRLSDAGAVDSECSGAVCTNISPSDEGTPAAATPASTEQPMTAQDAVDASLLSDLSADLLGLEVESWSLAVSPEFCKQHDRRTVKRQDVIYELIQTELHHIQTLTVMSEVFRRDENAEKMKEVYGEFCSHHTEAVNVFKELLQQNKKLQNFVKQQSNNSLVRRRGVPEFILLITQRITKYPVLLERMLQYTQEGSQEHFNLSCALAQIRDIITAVDLTVNKYEKCQELQEVLARLENKSTAKLKNGKVFRKQDLDSKHRDLQHKGLVYWKTATGRLKDTLALLLTDVLVFLQEKDQRFIFAAVDQKPPVIPLQKLIVREVANEERGMFLISASSVGPEMYEVHTSSKDERNGWMRHIRQAVESCPEEEEEEERCAETEEARRLAEARVQKITKFQETLLGHDQQICNTLEEKLQLYAELTELTLNSPEAVAQRHLLVPPDADSEIPPQATSLLTAALREAENLMNILQARDSLSGQSQSSPVGGPVGCSYNSHGSSIQESPSEPDYLSTLSMSSTSLGSDSELTGMDSTLWSSAIELRRVDGKGTLFKVAESVQSLTQLLYSLQATITLQDSCHEVQKFLLQEGERPQLRSIASLQMSQEQEKPRIADKKKEEVDKKSLERKKEEMDDEVQKMHVKLKQEQQRWDRECVAREKQQSEHESLLEEREHRCLLEAARLRCEREQLEAQLLEYQQNVDRLREGQRSVEMEKERVEAQQRVLQSWRHNRQSSLPVTIPLDEYKVPTHSRTGSLDGRCSLYANETVLAALNQNQLHQPANNNQQQFLPKKNRDGALTSYTANVGLSASLYNSLNTLLSQAHNKQPPEGLTYPNHSKSHGCSWPLHDSTAQTQRPTTNFSPPLDRRSLDPWVSEVTGHGLYDDDYPSSPSLAPLLPPQAYLSLEGQNGEEAGEENIVYL</sequence>
<keyword evidence="4" id="KW-0344">Guanine-nucleotide releasing factor</keyword>
<dbReference type="InterPro" id="IPR011993">
    <property type="entry name" value="PH-like_dom_sf"/>
</dbReference>
<evidence type="ECO:0000256" key="10">
    <source>
        <dbReference type="SAM" id="MobiDB-lite"/>
    </source>
</evidence>
<dbReference type="GO" id="GO:0035023">
    <property type="term" value="P:regulation of Rho protein signal transduction"/>
    <property type="evidence" value="ECO:0007669"/>
    <property type="project" value="TreeGrafter"/>
</dbReference>
<feature type="region of interest" description="Disordered" evidence="10">
    <location>
        <begin position="371"/>
        <end position="397"/>
    </location>
</feature>
<dbReference type="EMBL" id="RHFK02000018">
    <property type="protein sequence ID" value="TWW60111.1"/>
    <property type="molecule type" value="Genomic_DNA"/>
</dbReference>
<feature type="domain" description="DH" evidence="12">
    <location>
        <begin position="583"/>
        <end position="722"/>
    </location>
</feature>
<dbReference type="SMART" id="SM00109">
    <property type="entry name" value="C1"/>
    <property type="match status" value="1"/>
</dbReference>
<feature type="compositionally biased region" description="Polar residues" evidence="10">
    <location>
        <begin position="993"/>
        <end position="1005"/>
    </location>
</feature>
<dbReference type="SUPFAM" id="SSF48065">
    <property type="entry name" value="DBL homology domain (DH-domain)"/>
    <property type="match status" value="1"/>
</dbReference>
<evidence type="ECO:0000259" key="13">
    <source>
        <dbReference type="PROSITE" id="PS50081"/>
    </source>
</evidence>
<dbReference type="InterPro" id="IPR000219">
    <property type="entry name" value="DH_dom"/>
</dbReference>
<dbReference type="SMART" id="SM00325">
    <property type="entry name" value="RhoGEF"/>
    <property type="match status" value="1"/>
</dbReference>
<dbReference type="InterPro" id="IPR046349">
    <property type="entry name" value="C1-like_sf"/>
</dbReference>
<feature type="compositionally biased region" description="Basic residues" evidence="10">
    <location>
        <begin position="20"/>
        <end position="30"/>
    </location>
</feature>
<dbReference type="PROSITE" id="PS50003">
    <property type="entry name" value="PH_DOMAIN"/>
    <property type="match status" value="1"/>
</dbReference>
<keyword evidence="8 9" id="KW-0175">Coiled coil</keyword>
<comment type="caution">
    <text evidence="14">The sequence shown here is derived from an EMBL/GenBank/DDBJ whole genome shotgun (WGS) entry which is preliminary data.</text>
</comment>
<feature type="region of interest" description="Disordered" evidence="10">
    <location>
        <begin position="1100"/>
        <end position="1134"/>
    </location>
</feature>
<evidence type="ECO:0000256" key="5">
    <source>
        <dbReference type="ARBA" id="ARBA00022723"/>
    </source>
</evidence>
<proteinExistence type="predicted"/>
<evidence type="ECO:0000256" key="9">
    <source>
        <dbReference type="SAM" id="Coils"/>
    </source>
</evidence>
<feature type="compositionally biased region" description="Low complexity" evidence="10">
    <location>
        <begin position="217"/>
        <end position="229"/>
    </location>
</feature>
<dbReference type="Gene3D" id="2.30.29.30">
    <property type="entry name" value="Pleckstrin-homology domain (PH domain)/Phosphotyrosine-binding domain (PTB)"/>
    <property type="match status" value="1"/>
</dbReference>
<keyword evidence="6" id="KW-0863">Zinc-finger</keyword>
<evidence type="ECO:0000256" key="6">
    <source>
        <dbReference type="ARBA" id="ARBA00022771"/>
    </source>
</evidence>
<feature type="compositionally biased region" description="Polar residues" evidence="10">
    <location>
        <begin position="237"/>
        <end position="252"/>
    </location>
</feature>
<dbReference type="PANTHER" id="PTHR13944">
    <property type="entry name" value="AGAP007712-PA"/>
    <property type="match status" value="1"/>
</dbReference>
<dbReference type="Gene3D" id="3.30.60.20">
    <property type="match status" value="1"/>
</dbReference>
<feature type="region of interest" description="Disordered" evidence="10">
    <location>
        <begin position="60"/>
        <end position="277"/>
    </location>
</feature>
<keyword evidence="3" id="KW-0597">Phosphoprotein</keyword>
<dbReference type="PROSITE" id="PS50010">
    <property type="entry name" value="DH_2"/>
    <property type="match status" value="1"/>
</dbReference>
<dbReference type="Pfam" id="PF00621">
    <property type="entry name" value="RhoGEF"/>
    <property type="match status" value="1"/>
</dbReference>
<dbReference type="PANTHER" id="PTHR13944:SF22">
    <property type="entry name" value="RHO GUANINE NUCLEOTIDE EXCHANGE FACTOR 28"/>
    <property type="match status" value="1"/>
</dbReference>
<feature type="coiled-coil region" evidence="9">
    <location>
        <begin position="1175"/>
        <end position="1218"/>
    </location>
</feature>
<feature type="compositionally biased region" description="Basic and acidic residues" evidence="10">
    <location>
        <begin position="1104"/>
        <end position="1134"/>
    </location>
</feature>
<evidence type="ECO:0000256" key="7">
    <source>
        <dbReference type="ARBA" id="ARBA00022833"/>
    </source>
</evidence>
<keyword evidence="2" id="KW-0963">Cytoplasm</keyword>
<dbReference type="PROSITE" id="PS00479">
    <property type="entry name" value="ZF_DAG_PE_1"/>
    <property type="match status" value="1"/>
</dbReference>
<dbReference type="Pfam" id="PF17838">
    <property type="entry name" value="PH_16"/>
    <property type="match status" value="1"/>
</dbReference>
<dbReference type="CDD" id="cd14680">
    <property type="entry name" value="PH_p190RhoGEF"/>
    <property type="match status" value="1"/>
</dbReference>
<feature type="region of interest" description="Disordered" evidence="10">
    <location>
        <begin position="523"/>
        <end position="545"/>
    </location>
</feature>
<keyword evidence="5" id="KW-0479">Metal-binding</keyword>
<evidence type="ECO:0000256" key="4">
    <source>
        <dbReference type="ARBA" id="ARBA00022658"/>
    </source>
</evidence>
<evidence type="ECO:0000313" key="14">
    <source>
        <dbReference type="EMBL" id="TWW60111.1"/>
    </source>
</evidence>